<evidence type="ECO:0000256" key="1">
    <source>
        <dbReference type="ARBA" id="ARBA00000032"/>
    </source>
</evidence>
<dbReference type="EMBL" id="JAGEUA010000002">
    <property type="protein sequence ID" value="KAL1006683.1"/>
    <property type="molecule type" value="Genomic_DNA"/>
</dbReference>
<dbReference type="CDD" id="cd07378">
    <property type="entry name" value="MPP_ACP5"/>
    <property type="match status" value="1"/>
</dbReference>
<comment type="caution">
    <text evidence="11">The sequence shown here is derived from an EMBL/GenBank/DDBJ whole genome shotgun (WGS) entry which is preliminary data.</text>
</comment>
<gene>
    <name evidence="11" type="ORF">UPYG_G00075340</name>
</gene>
<keyword evidence="4" id="KW-0732">Signal</keyword>
<name>A0ABD0XCM2_UMBPY</name>
<organism evidence="11 12">
    <name type="scientific">Umbra pygmaea</name>
    <name type="common">Eastern mudminnow</name>
    <dbReference type="NCBI Taxonomy" id="75934"/>
    <lineage>
        <taxon>Eukaryota</taxon>
        <taxon>Metazoa</taxon>
        <taxon>Chordata</taxon>
        <taxon>Craniata</taxon>
        <taxon>Vertebrata</taxon>
        <taxon>Euteleostomi</taxon>
        <taxon>Actinopterygii</taxon>
        <taxon>Neopterygii</taxon>
        <taxon>Teleostei</taxon>
        <taxon>Protacanthopterygii</taxon>
        <taxon>Esociformes</taxon>
        <taxon>Umbridae</taxon>
        <taxon>Umbra</taxon>
    </lineage>
</organism>
<dbReference type="InterPro" id="IPR024927">
    <property type="entry name" value="Acid_PPase"/>
</dbReference>
<evidence type="ECO:0000256" key="3">
    <source>
        <dbReference type="ARBA" id="ARBA00015822"/>
    </source>
</evidence>
<feature type="binding site" evidence="7">
    <location>
        <position position="282"/>
    </location>
    <ligand>
        <name>Fe cation</name>
        <dbReference type="ChEBI" id="CHEBI:24875"/>
        <label>2</label>
    </ligand>
</feature>
<keyword evidence="7" id="KW-0479">Metal-binding</keyword>
<dbReference type="GO" id="GO:0003993">
    <property type="term" value="F:acid phosphatase activity"/>
    <property type="evidence" value="ECO:0007669"/>
    <property type="project" value="UniProtKB-UniRule"/>
</dbReference>
<evidence type="ECO:0000313" key="12">
    <source>
        <dbReference type="Proteomes" id="UP001557470"/>
    </source>
</evidence>
<dbReference type="PIRSF" id="PIRSF000898">
    <property type="entry name" value="Acid_Ptase_5"/>
    <property type="match status" value="1"/>
</dbReference>
<dbReference type="Gene3D" id="3.60.21.10">
    <property type="match status" value="1"/>
</dbReference>
<dbReference type="PANTHER" id="PTHR10161:SF29">
    <property type="entry name" value="TARTRATE-RESISTANT ACID PHOSPHATASE TYPE 5"/>
    <property type="match status" value="1"/>
</dbReference>
<keyword evidence="12" id="KW-1185">Reference proteome</keyword>
<reference evidence="11 12" key="1">
    <citation type="submission" date="2024-06" db="EMBL/GenBank/DDBJ databases">
        <authorList>
            <person name="Pan Q."/>
            <person name="Wen M."/>
            <person name="Jouanno E."/>
            <person name="Zahm M."/>
            <person name="Klopp C."/>
            <person name="Cabau C."/>
            <person name="Louis A."/>
            <person name="Berthelot C."/>
            <person name="Parey E."/>
            <person name="Roest Crollius H."/>
            <person name="Montfort J."/>
            <person name="Robinson-Rechavi M."/>
            <person name="Bouchez O."/>
            <person name="Lampietro C."/>
            <person name="Lopez Roques C."/>
            <person name="Donnadieu C."/>
            <person name="Postlethwait J."/>
            <person name="Bobe J."/>
            <person name="Verreycken H."/>
            <person name="Guiguen Y."/>
        </authorList>
    </citation>
    <scope>NUCLEOTIDE SEQUENCE [LARGE SCALE GENOMIC DNA]</scope>
    <source>
        <strain evidence="11">Up_M1</strain>
        <tissue evidence="11">Testis</tissue>
    </source>
</reference>
<evidence type="ECO:0000256" key="2">
    <source>
        <dbReference type="ARBA" id="ARBA00012646"/>
    </source>
</evidence>
<feature type="binding site" evidence="7">
    <location>
        <position position="247"/>
    </location>
    <ligand>
        <name>Fe cation</name>
        <dbReference type="ChEBI" id="CHEBI:24875"/>
        <label>2</label>
    </ligand>
</feature>
<feature type="binding site" evidence="7">
    <location>
        <position position="154"/>
    </location>
    <ligand>
        <name>Fe cation</name>
        <dbReference type="ChEBI" id="CHEBI:24875"/>
        <label>2</label>
    </ligand>
</feature>
<dbReference type="Proteomes" id="UP001557470">
    <property type="component" value="Unassembled WGS sequence"/>
</dbReference>
<comment type="cofactor">
    <cofactor evidence="7">
        <name>Fe cation</name>
        <dbReference type="ChEBI" id="CHEBI:24875"/>
    </cofactor>
    <text evidence="7">Binds 2 iron ions per subunit.</text>
</comment>
<dbReference type="EC" id="3.1.3.2" evidence="2 6"/>
<keyword evidence="8" id="KW-1015">Disulfide bond</keyword>
<protein>
    <recommendedName>
        <fullName evidence="3 6">Tartrate-resistant acid phosphatase type 5</fullName>
        <ecNumber evidence="2 6">3.1.3.2</ecNumber>
    </recommendedName>
</protein>
<dbReference type="AlphaFoldDB" id="A0ABD0XCM2"/>
<keyword evidence="6 7" id="KW-0408">Iron</keyword>
<feature type="domain" description="Calcineurin-like phosphoesterase" evidence="10">
    <location>
        <begin position="71"/>
        <end position="284"/>
    </location>
</feature>
<dbReference type="SUPFAM" id="SSF56300">
    <property type="entry name" value="Metallo-dependent phosphatases"/>
    <property type="match status" value="1"/>
</dbReference>
<dbReference type="PANTHER" id="PTHR10161">
    <property type="entry name" value="TARTRATE-RESISTANT ACID PHOSPHATASE TYPE 5"/>
    <property type="match status" value="1"/>
</dbReference>
<evidence type="ECO:0000256" key="9">
    <source>
        <dbReference type="PIRSR" id="PIRSR000898-3"/>
    </source>
</evidence>
<comment type="catalytic activity">
    <reaction evidence="1 6">
        <text>a phosphate monoester + H2O = an alcohol + phosphate</text>
        <dbReference type="Rhea" id="RHEA:15017"/>
        <dbReference type="ChEBI" id="CHEBI:15377"/>
        <dbReference type="ChEBI" id="CHEBI:30879"/>
        <dbReference type="ChEBI" id="CHEBI:43474"/>
        <dbReference type="ChEBI" id="CHEBI:67140"/>
        <dbReference type="EC" id="3.1.3.2"/>
    </reaction>
</comment>
<feature type="binding site" evidence="7">
    <location>
        <position position="115"/>
    </location>
    <ligand>
        <name>Fe cation</name>
        <dbReference type="ChEBI" id="CHEBI:24875"/>
        <label>2</label>
    </ligand>
</feature>
<evidence type="ECO:0000256" key="4">
    <source>
        <dbReference type="ARBA" id="ARBA00022729"/>
    </source>
</evidence>
<dbReference type="InterPro" id="IPR051558">
    <property type="entry name" value="Metallophosphoesterase_PAP"/>
</dbReference>
<feature type="glycosylation site" description="N-linked (GlcNAc...) asparagine" evidence="9">
    <location>
        <position position="160"/>
    </location>
</feature>
<feature type="disulfide bond" evidence="8">
    <location>
        <begin position="205"/>
        <end position="261"/>
    </location>
</feature>
<feature type="binding site" evidence="7">
    <location>
        <position position="284"/>
    </location>
    <ligand>
        <name>Fe cation</name>
        <dbReference type="ChEBI" id="CHEBI:24875"/>
        <label>1</label>
    </ligand>
</feature>
<dbReference type="InterPro" id="IPR004843">
    <property type="entry name" value="Calcineurin-like_PHP"/>
</dbReference>
<evidence type="ECO:0000259" key="10">
    <source>
        <dbReference type="Pfam" id="PF00149"/>
    </source>
</evidence>
<sequence>MRYELHTTCDLNSFHVNHYRATDKCWTKFFEVICSVHLSTHEMDTLTQLFLLACLHAFYPYCQPWEQASLRFVGLGDWGGLPFFPYYTSHEQSIAKELSWVAQTLGLDFVLSLGDHFYYSGVEDVNDPRFKYTFEGVFSQPSLINIPWYLVAGNHDHVKNVSAQIAYSNRSERWTFPKLYYEVQFTVPQSDVSLTVLMIDTVVLCGNTYERNQPIGPEEPRAADRQLDWINSRLANSKSDFVVVAGHYPVWSMGHHGPTKCLVNKLRPLLKKYNVTVFLSGHDHNIQFIKEDDGSSYVVSGNGNFEDMSTDHIKSFPLSWQLFSNPVNHTSGGFAYFVVTENNMTISYLQTDGKCVYQTVLEKRKV</sequence>
<keyword evidence="5 6" id="KW-0378">Hydrolase</keyword>
<feature type="binding site" evidence="7">
    <location>
        <position position="115"/>
    </location>
    <ligand>
        <name>Fe cation</name>
        <dbReference type="ChEBI" id="CHEBI:24875"/>
        <label>1</label>
    </ligand>
</feature>
<evidence type="ECO:0000256" key="7">
    <source>
        <dbReference type="PIRSR" id="PIRSR000898-1"/>
    </source>
</evidence>
<dbReference type="Pfam" id="PF00149">
    <property type="entry name" value="Metallophos"/>
    <property type="match status" value="1"/>
</dbReference>
<evidence type="ECO:0000256" key="6">
    <source>
        <dbReference type="PIRNR" id="PIRNR000898"/>
    </source>
</evidence>
<dbReference type="InterPro" id="IPR029052">
    <property type="entry name" value="Metallo-depent_PP-like"/>
</dbReference>
<feature type="binding site" evidence="7">
    <location>
        <position position="77"/>
    </location>
    <ligand>
        <name>Fe cation</name>
        <dbReference type="ChEBI" id="CHEBI:24875"/>
        <label>1</label>
    </ligand>
</feature>
<feature type="binding site" evidence="7">
    <location>
        <position position="118"/>
    </location>
    <ligand>
        <name>Fe cation</name>
        <dbReference type="ChEBI" id="CHEBI:24875"/>
        <label>1</label>
    </ligand>
</feature>
<evidence type="ECO:0000256" key="5">
    <source>
        <dbReference type="ARBA" id="ARBA00022801"/>
    </source>
</evidence>
<evidence type="ECO:0000256" key="8">
    <source>
        <dbReference type="PIRSR" id="PIRSR000898-2"/>
    </source>
</evidence>
<proteinExistence type="predicted"/>
<accession>A0ABD0XCM2</accession>
<evidence type="ECO:0000313" key="11">
    <source>
        <dbReference type="EMBL" id="KAL1006683.1"/>
    </source>
</evidence>
<dbReference type="FunFam" id="3.60.21.10:FF:000062">
    <property type="entry name" value="Tartrate-resistant acid phosphatase type 5"/>
    <property type="match status" value="1"/>
</dbReference>